<dbReference type="InterPro" id="IPR020841">
    <property type="entry name" value="PKS_Beta-ketoAc_synthase_dom"/>
</dbReference>
<dbReference type="Gene3D" id="3.10.129.110">
    <property type="entry name" value="Polyketide synthase dehydratase"/>
    <property type="match status" value="1"/>
</dbReference>
<dbReference type="InterPro" id="IPR016039">
    <property type="entry name" value="Thiolase-like"/>
</dbReference>
<dbReference type="PANTHER" id="PTHR43775:SF37">
    <property type="entry name" value="SI:DKEY-61P9.11"/>
    <property type="match status" value="1"/>
</dbReference>
<name>A0ABQ0T8X1_9BACL</name>
<dbReference type="InterPro" id="IPR049900">
    <property type="entry name" value="PKS_mFAS_DH"/>
</dbReference>
<proteinExistence type="predicted"/>
<feature type="active site" description="Proton donor; for dehydratase activity" evidence="7">
    <location>
        <position position="2148"/>
    </location>
</feature>
<evidence type="ECO:0008006" key="13">
    <source>
        <dbReference type="Google" id="ProtNLM"/>
    </source>
</evidence>
<feature type="domain" description="Carrier" evidence="8">
    <location>
        <begin position="9"/>
        <end position="83"/>
    </location>
</feature>
<evidence type="ECO:0000259" key="10">
    <source>
        <dbReference type="PROSITE" id="PS52019"/>
    </source>
</evidence>
<dbReference type="CDD" id="cd08953">
    <property type="entry name" value="KR_2_SDR_x"/>
    <property type="match status" value="1"/>
</dbReference>
<dbReference type="SMART" id="SM00825">
    <property type="entry name" value="PKS_KS"/>
    <property type="match status" value="2"/>
</dbReference>
<dbReference type="Pfam" id="PF00550">
    <property type="entry name" value="PP-binding"/>
    <property type="match status" value="3"/>
</dbReference>
<dbReference type="InterPro" id="IPR006162">
    <property type="entry name" value="Ppantetheine_attach_site"/>
</dbReference>
<dbReference type="Gene3D" id="1.10.1200.10">
    <property type="entry name" value="ACP-like"/>
    <property type="match status" value="3"/>
</dbReference>
<evidence type="ECO:0000256" key="4">
    <source>
        <dbReference type="ARBA" id="ARBA00022553"/>
    </source>
</evidence>
<evidence type="ECO:0000256" key="7">
    <source>
        <dbReference type="PROSITE-ProRule" id="PRU01363"/>
    </source>
</evidence>
<dbReference type="PROSITE" id="PS50075">
    <property type="entry name" value="CARRIER"/>
    <property type="match status" value="3"/>
</dbReference>
<dbReference type="Gene3D" id="3.40.50.720">
    <property type="entry name" value="NAD(P)-binding Rossmann-like Domain"/>
    <property type="match status" value="1"/>
</dbReference>
<feature type="domain" description="Carrier" evidence="8">
    <location>
        <begin position="100"/>
        <end position="174"/>
    </location>
</feature>
<dbReference type="SMART" id="SM01294">
    <property type="entry name" value="PKS_PP_betabranch"/>
    <property type="match status" value="2"/>
</dbReference>
<dbReference type="Pfam" id="PF14765">
    <property type="entry name" value="PS-DH"/>
    <property type="match status" value="1"/>
</dbReference>
<dbReference type="InterPro" id="IPR057326">
    <property type="entry name" value="KR_dom"/>
</dbReference>
<feature type="region of interest" description="C-terminal hotdog fold" evidence="7">
    <location>
        <begin position="2086"/>
        <end position="2242"/>
    </location>
</feature>
<dbReference type="EMBL" id="BJOL01000018">
    <property type="protein sequence ID" value="GED59059.1"/>
    <property type="molecule type" value="Genomic_DNA"/>
</dbReference>
<comment type="caution">
    <text evidence="11">The sequence shown here is derived from an EMBL/GenBank/DDBJ whole genome shotgun (WGS) entry which is preliminary data.</text>
</comment>
<dbReference type="Pfam" id="PF00109">
    <property type="entry name" value="ketoacyl-synt"/>
    <property type="match status" value="2"/>
</dbReference>
<dbReference type="InterPro" id="IPR018201">
    <property type="entry name" value="Ketoacyl_synth_AS"/>
</dbReference>
<evidence type="ECO:0000259" key="8">
    <source>
        <dbReference type="PROSITE" id="PS50075"/>
    </source>
</evidence>
<feature type="domain" description="PKS/mFAS DH" evidence="10">
    <location>
        <begin position="1946"/>
        <end position="2242"/>
    </location>
</feature>
<dbReference type="InterPro" id="IPR014030">
    <property type="entry name" value="Ketoacyl_synth_N"/>
</dbReference>
<dbReference type="SMART" id="SM00822">
    <property type="entry name" value="PKS_KR"/>
    <property type="match status" value="1"/>
</dbReference>
<dbReference type="CDD" id="cd00833">
    <property type="entry name" value="PKS"/>
    <property type="match status" value="2"/>
</dbReference>
<dbReference type="GeneID" id="87584299"/>
<keyword evidence="6" id="KW-0511">Multifunctional enzyme</keyword>
<dbReference type="Gene3D" id="3.40.50.150">
    <property type="entry name" value="Vaccinia Virus protein VP39"/>
    <property type="match status" value="1"/>
</dbReference>
<keyword evidence="4" id="KW-0597">Phosphoprotein</keyword>
<dbReference type="Gene3D" id="3.40.47.10">
    <property type="match status" value="2"/>
</dbReference>
<dbReference type="InterPro" id="IPR049551">
    <property type="entry name" value="PKS_DH_C"/>
</dbReference>
<dbReference type="Pfam" id="PF22621">
    <property type="entry name" value="CurL-like_PKS_C"/>
    <property type="match status" value="2"/>
</dbReference>
<dbReference type="InterPro" id="IPR020806">
    <property type="entry name" value="PKS_PP-bd"/>
</dbReference>
<comment type="pathway">
    <text evidence="2">Antibiotic biosynthesis; bacillaene biosynthesis.</text>
</comment>
<dbReference type="SUPFAM" id="SSF53335">
    <property type="entry name" value="S-adenosyl-L-methionine-dependent methyltransferases"/>
    <property type="match status" value="1"/>
</dbReference>
<dbReference type="SUPFAM" id="SSF51735">
    <property type="entry name" value="NAD(P)-binding Rossmann-fold domains"/>
    <property type="match status" value="2"/>
</dbReference>
<reference evidence="11 12" key="1">
    <citation type="submission" date="2019-06" db="EMBL/GenBank/DDBJ databases">
        <title>Whole genome shotgun sequence of Brevibacillus formosus NBRC 15716.</title>
        <authorList>
            <person name="Hosoyama A."/>
            <person name="Uohara A."/>
            <person name="Ohji S."/>
            <person name="Ichikawa N."/>
        </authorList>
    </citation>
    <scope>NUCLEOTIDE SEQUENCE [LARGE SCALE GENOMIC DNA]</scope>
    <source>
        <strain evidence="11 12">NBRC 15716</strain>
    </source>
</reference>
<dbReference type="InterPro" id="IPR036736">
    <property type="entry name" value="ACP-like_sf"/>
</dbReference>
<gene>
    <name evidence="11" type="ORF">BFO01nite_31910</name>
</gene>
<dbReference type="Pfam" id="PF08242">
    <property type="entry name" value="Methyltransf_12"/>
    <property type="match status" value="1"/>
</dbReference>
<dbReference type="InterPro" id="IPR014031">
    <property type="entry name" value="Ketoacyl_synth_C"/>
</dbReference>
<feature type="domain" description="Ketosynthase family 3 (KS3)" evidence="9">
    <location>
        <begin position="1338"/>
        <end position="1753"/>
    </location>
</feature>
<dbReference type="InterPro" id="IPR013968">
    <property type="entry name" value="PKS_KR"/>
</dbReference>
<feature type="region of interest" description="N-terminal hotdog fold" evidence="7">
    <location>
        <begin position="1946"/>
        <end position="2072"/>
    </location>
</feature>
<dbReference type="InterPro" id="IPR042104">
    <property type="entry name" value="PKS_dehydratase_sf"/>
</dbReference>
<dbReference type="RefSeq" id="WP_052773367.1">
    <property type="nucleotide sequence ID" value="NZ_BJOL01000018.1"/>
</dbReference>
<dbReference type="SUPFAM" id="SSF47336">
    <property type="entry name" value="ACP-like"/>
    <property type="match status" value="3"/>
</dbReference>
<feature type="domain" description="Carrier" evidence="8">
    <location>
        <begin position="1208"/>
        <end position="1286"/>
    </location>
</feature>
<dbReference type="SMART" id="SM00826">
    <property type="entry name" value="PKS_DH"/>
    <property type="match status" value="1"/>
</dbReference>
<evidence type="ECO:0000313" key="11">
    <source>
        <dbReference type="EMBL" id="GED59059.1"/>
    </source>
</evidence>
<keyword evidence="5" id="KW-0808">Transferase</keyword>
<dbReference type="PROSITE" id="PS52019">
    <property type="entry name" value="PKS_MFAS_DH"/>
    <property type="match status" value="1"/>
</dbReference>
<dbReference type="InterPro" id="IPR050091">
    <property type="entry name" value="PKS_NRPS_Biosynth_Enz"/>
</dbReference>
<dbReference type="PROSITE" id="PS52004">
    <property type="entry name" value="KS3_2"/>
    <property type="match status" value="2"/>
</dbReference>
<dbReference type="Pfam" id="PF02801">
    <property type="entry name" value="Ketoacyl-synt_C"/>
    <property type="match status" value="2"/>
</dbReference>
<comment type="function">
    <text evidence="1">Involved in some intermediate steps for the synthesis of the antibiotic polyketide bacillaene which is involved in secondary metabolism.</text>
</comment>
<evidence type="ECO:0000256" key="1">
    <source>
        <dbReference type="ARBA" id="ARBA00003299"/>
    </source>
</evidence>
<feature type="domain" description="Ketosynthase family 3 (KS3)" evidence="9">
    <location>
        <begin position="206"/>
        <end position="616"/>
    </location>
</feature>
<protein>
    <recommendedName>
        <fullName evidence="13">Polyketide synthase</fullName>
    </recommendedName>
</protein>
<organism evidence="11 12">
    <name type="scientific">Brevibacillus formosus</name>
    <dbReference type="NCBI Taxonomy" id="54913"/>
    <lineage>
        <taxon>Bacteria</taxon>
        <taxon>Bacillati</taxon>
        <taxon>Bacillota</taxon>
        <taxon>Bacilli</taxon>
        <taxon>Bacillales</taxon>
        <taxon>Paenibacillaceae</taxon>
        <taxon>Brevibacillus</taxon>
    </lineage>
</organism>
<evidence type="ECO:0000259" key="9">
    <source>
        <dbReference type="PROSITE" id="PS52004"/>
    </source>
</evidence>
<dbReference type="PROSITE" id="PS00606">
    <property type="entry name" value="KS3_1"/>
    <property type="match status" value="2"/>
</dbReference>
<accession>A0ABQ0T8X1</accession>
<evidence type="ECO:0000256" key="3">
    <source>
        <dbReference type="ARBA" id="ARBA00022450"/>
    </source>
</evidence>
<dbReference type="SMART" id="SM00823">
    <property type="entry name" value="PKS_PP"/>
    <property type="match status" value="3"/>
</dbReference>
<dbReference type="PROSITE" id="PS00012">
    <property type="entry name" value="PHOSPHOPANTETHEINE"/>
    <property type="match status" value="3"/>
</dbReference>
<dbReference type="InterPro" id="IPR020807">
    <property type="entry name" value="PKS_DH"/>
</dbReference>
<keyword evidence="12" id="KW-1185">Reference proteome</keyword>
<evidence type="ECO:0000256" key="5">
    <source>
        <dbReference type="ARBA" id="ARBA00022679"/>
    </source>
</evidence>
<dbReference type="Gene3D" id="1.10.1240.100">
    <property type="match status" value="2"/>
</dbReference>
<dbReference type="InterPro" id="IPR049552">
    <property type="entry name" value="PKS_DH_N"/>
</dbReference>
<evidence type="ECO:0000256" key="6">
    <source>
        <dbReference type="ARBA" id="ARBA00023268"/>
    </source>
</evidence>
<dbReference type="Pfam" id="PF21089">
    <property type="entry name" value="PKS_DH_N"/>
    <property type="match status" value="1"/>
</dbReference>
<dbReference type="Pfam" id="PF08659">
    <property type="entry name" value="KR"/>
    <property type="match status" value="1"/>
</dbReference>
<evidence type="ECO:0000256" key="2">
    <source>
        <dbReference type="ARBA" id="ARBA00004789"/>
    </source>
</evidence>
<dbReference type="InterPro" id="IPR036291">
    <property type="entry name" value="NAD(P)-bd_dom_sf"/>
</dbReference>
<dbReference type="InterPro" id="IPR029063">
    <property type="entry name" value="SAM-dependent_MTases_sf"/>
</dbReference>
<dbReference type="PANTHER" id="PTHR43775">
    <property type="entry name" value="FATTY ACID SYNTHASE"/>
    <property type="match status" value="1"/>
</dbReference>
<keyword evidence="3" id="KW-0596">Phosphopantetheine</keyword>
<dbReference type="InterPro" id="IPR013217">
    <property type="entry name" value="Methyltransf_12"/>
</dbReference>
<dbReference type="CDD" id="cd02440">
    <property type="entry name" value="AdoMet_MTases"/>
    <property type="match status" value="1"/>
</dbReference>
<evidence type="ECO:0000313" key="12">
    <source>
        <dbReference type="Proteomes" id="UP000319498"/>
    </source>
</evidence>
<feature type="active site" description="Proton acceptor; for dehydratase activity" evidence="7">
    <location>
        <position position="1975"/>
    </location>
</feature>
<dbReference type="Proteomes" id="UP000319498">
    <property type="component" value="Unassembled WGS sequence"/>
</dbReference>
<sequence>MKVLFHSFYDVETVVKEVMTDLLKDTTNPLDFDKSFVELGISSVLSVEMVEMLNGKLGIDLGIEVIFDHENTKQLATHIFEKYQEIAPTTERTKAANGSSTIASKMGTIIAQLLDTPTETLNFDKSFIELGIHSVLAVELVEAINADLGINLGVEAIFDYTSVGELAEYISLQFAAEIAADNSQILPTGLENERNHSNHTRNEIRHSDIAIIGIAGRFAGSDTVEEFWEHLASGDSCIGEITRSGWEADQYYGGLLRNIDHFDASFFNITPDEAKSMDPQQRLFLQESYKAFEDSGYSVEQLSGRKVGVFVGGRHSDYKEKSVLAEGVSSQTMLGNEMSMLGARLSYFLNLKGPSLAVDTACSSALVAIHLACDSLRRGETEMALAGGVAIHSSPEFFVMSAKMGVVSPDGTCNTFDNHANGMVFGEGVGAVVLKPVAKAMEDGDHIYAVIKGSSVNQTGKSNGITAPSMLAQKELIVDAYENAGVDPETISYIETHGTGTQLGDPIEVKALIEAFRSFTDKTQFCAIGSHKPNIGHATMTSGLASLFKVVMAMKYKKIAPTISVKEVNKHIKLTGSPFFINTELMEWNTSDATPRRAGVSALGSNGTNCHLILEEAPTVQPQTSIQQAGAYYLFPFSAKSESALTQKMDEMSQWLAKEAGRFHEQDISYTLFTGRSHFSHRCMFIAKDADELRQKIAEVKETGTAADYFAHDETDSVRLEKSLKELGEKLMAEVAENRSLSNHARKEKLATLADLFVKGYKLDWRSLYKNGRYIRVPLPAYPFRGERYWLPKTERQDRLPKTHPELWKEMDELLCKLLWGQMQSIGWFTDKSVNVADLKAKTGFLQRYEKWMEESMAMLTRHGYLDGYDGEQCLVVDPTLIEVEAVWEEWDRRKVAWREDANLEMRIRLLEATMKSLPHIVTGKKLATDVMFPGSSMELVQHIYKNNPVADHYNEVLAETVATYVEERLKKDPSAKIRIMEIGAGTGGTSTFVFDKLKPYQQFIEEYCYTDISKAFLMFAQKEYGPHVPYLTYQIFNVEAPFAEQGVREGYYDLVIAANVLHATKDIRKTLRHTKAVLRENGLVLLNEISSNSLFLHLTFGLLEGWWLSEDTDVRIPGSPALTPAGWQMVLEKEGFHSISFPAREAHDLGQQIVIGKSDGVLHPDVRVGTTVSPIVRENVQQAKAEGNVSSQPAPQNLPSQSVVTEQTVTDYVKDMIIEKLVTALEVDVDSIDVDEPFRDYGLDSILGVRLVQEINQALMIEIETTILFDYSTVNQLTGYILSEYKEVIAQALGQKISLSEQREDSVSAIVAEPFIQAAPMLPVDKGSVSEKASFLTEPIAIIGMSGTFASSGNTEDLWDHLVNGSDLVAKVTRWDLSAYGLDEAEGYQYGGLVENIDLFDPLFFNISGLEADYMDPQQRFFLEESWKALEDAGYAGQGVQGIQCGVYAGCAKGDYDRLVGENPPAQAFWGNMESIVPARVAYHLDLQGPAVTIDTACSSSLVAIHMACQALRTGEVDMALAGGVFIQSTPGFYLSAKRAGMLSPTGRCHTFDERADGFATGEGAGVVVLKRLSEAIACGDHIYGVIRGSGINQDGTTNGITAPSAKSQERLERNVYDTFDINPEQITMVEAHGTGTKLGDPIEYQALTRAFRAYTDKKEFCAIGSIKTNIGHTQIAAGVAGVIKILLSLKHKQIAPSLHFEAGNTNIKFEGSPFYVNTSLREWSVEPQAKRCAAISSFGASGTNAHMVIEEAPQVERIHAKRPGYLLVLSARTFEQLRQQVTQLLSFCEKAPETDCGNISYTLLVGRKHFHHRFSCIVQNTAELVQLLKKWLETGKASQAFVAELHEKDHREQTALKRYGNQSIENLHVTSQASEYLEQLSVIAELFVQGYGIDYDKLFANDQYSRIPLPTYPFAKERHWVLESETKARARGTANNITAASVIHPMLHQNTSTFSEQRFSSTFTGEEFFLADHVVKGQRVLPGVAYLEMARTAMEHAVGEDVHGATSIKLHNVVWARPIVVGDQPVRVHTGLILEEDGEVSYQIYSEAEGIDTEIVVHSQGNAVLTPRSELHMLDLPVLQEQCSEQVISSEEFYEFFRAIQIDYGLGHKGIDKVYVGPGQVLAKLVLPLSVTGSEDQFVLHPSLMDSALQASVELTLSSRHVMSSDSMAKRKPVMPFALEEIEIIRSCTSEMWAYVRYSDGSQAGDKVEKYDIDLCDDTGTICVRMKGFTSRVLEREIQTDLTAVKAPVETASEPLIGTMLLSPVWEEVMMGRGLETPLASDHVLIVCADDENRSLVQKRYPRAAIMEITPAESIDEIAVKLEQMGSIDHIIWIAPWIDLEYLAEEALIIEQERGVFHVFRLLKALLKLGYDTKELGWSLVTFQTQPIHPNDVVNPIHASLYGLVGSMAKEYTNWRIRLVDLEAGRAWPMDEVFTLPPDAEGNATVYRGGKWYRQELIPLRQPQWEQASYRQGGVYVVIGGAGGIGEVWSEYMISTYQAQIIWIGRREKNAEIQAKVDRLAKLGPAPVYIAADATNRKSLYFAYEEIKKRYKQVNGVIHSAIVLLDKSLANMDEERFRAGLSAKVDVSVRIAQVFDREPLDFVMFFSSINSFTKSPGQSNYASGCTFKDIFAHQLSLHSLSAVKVMNWGYWANVGIVATKDYQERMAQAGLGSIEPREAMAALENLLAGPMNQVALVKTTKSQAMLTINPDKSIHIYPEKLVSHIERVKNDMPKLEFSSQRRQSEMEAYK</sequence>
<dbReference type="SUPFAM" id="SSF53901">
    <property type="entry name" value="Thiolase-like"/>
    <property type="match status" value="2"/>
</dbReference>
<dbReference type="InterPro" id="IPR009081">
    <property type="entry name" value="PP-bd_ACP"/>
</dbReference>